<evidence type="ECO:0000256" key="3">
    <source>
        <dbReference type="ARBA" id="ARBA00022692"/>
    </source>
</evidence>
<evidence type="ECO:0000256" key="4">
    <source>
        <dbReference type="ARBA" id="ARBA00022989"/>
    </source>
</evidence>
<evidence type="ECO:0000256" key="1">
    <source>
        <dbReference type="ARBA" id="ARBA00004651"/>
    </source>
</evidence>
<reference evidence="8" key="1">
    <citation type="submission" date="2021-12" db="EMBL/GenBank/DDBJ databases">
        <title>Alicyclobacillaceae gen. nov., sp. nov., isolated from chalcocite enrichment system.</title>
        <authorList>
            <person name="Jiang Z."/>
        </authorList>
    </citation>
    <scope>NUCLEOTIDE SEQUENCE</scope>
    <source>
        <strain evidence="8">MYW30-H2</strain>
    </source>
</reference>
<dbReference type="InterPro" id="IPR019264">
    <property type="entry name" value="DUF2179"/>
</dbReference>
<feature type="domain" description="DUF2179" evidence="7">
    <location>
        <begin position="203"/>
        <end position="257"/>
    </location>
</feature>
<evidence type="ECO:0000313" key="8">
    <source>
        <dbReference type="EMBL" id="UOF92767.1"/>
    </source>
</evidence>
<comment type="subcellular location">
    <subcellularLocation>
        <location evidence="1">Cell membrane</location>
        <topology evidence="1">Multi-pass membrane protein</topology>
    </subcellularLocation>
</comment>
<dbReference type="Pfam" id="PF02588">
    <property type="entry name" value="YitT_membrane"/>
    <property type="match status" value="1"/>
</dbReference>
<keyword evidence="4 6" id="KW-1133">Transmembrane helix</keyword>
<dbReference type="InterPro" id="IPR003740">
    <property type="entry name" value="YitT"/>
</dbReference>
<feature type="transmembrane region" description="Helical" evidence="6">
    <location>
        <begin position="33"/>
        <end position="52"/>
    </location>
</feature>
<dbReference type="CDD" id="cd16380">
    <property type="entry name" value="YitT_C"/>
    <property type="match status" value="1"/>
</dbReference>
<dbReference type="EMBL" id="CP089291">
    <property type="protein sequence ID" value="UOF92767.1"/>
    <property type="molecule type" value="Genomic_DNA"/>
</dbReference>
<dbReference type="PIRSF" id="PIRSF006483">
    <property type="entry name" value="Membrane_protein_YitT"/>
    <property type="match status" value="1"/>
</dbReference>
<dbReference type="PANTHER" id="PTHR33545:SF9">
    <property type="entry name" value="UPF0750 MEMBRANE PROTEIN YITE"/>
    <property type="match status" value="1"/>
</dbReference>
<dbReference type="Pfam" id="PF10035">
    <property type="entry name" value="DUF2179"/>
    <property type="match status" value="1"/>
</dbReference>
<sequence length="263" mass="28508">MISIAVNWIFAPNNTVTGGLTGIGIILFKLTGIPIYITNLLLNIPLFLVGVWKLGGSHFGLKTLYGTLSLSLFFKLTSPLLEHPLTHEALLASIYGGLLLGLGLGIVFRGRATTGGTDLVARLLQHYIGKQPGFLLLFIDGSIILTAAIVFGVERVLYALISLFITSKTIDFVQEGISRAKVAYIITSKVEEVREGLLYDIDRGVTKLTATGGYTGEERPLLMCVVYQSEVSRLKDLIRTIDPNAFVIVSDAHEVLGEGFKPA</sequence>
<keyword evidence="3 6" id="KW-0812">Transmembrane</keyword>
<proteinExistence type="predicted"/>
<keyword evidence="2" id="KW-1003">Cell membrane</keyword>
<accession>A0ABY4CTM0</accession>
<name>A0ABY4CTM0_9BACL</name>
<keyword evidence="9" id="KW-1185">Reference proteome</keyword>
<organism evidence="8 9">
    <name type="scientific">Fodinisporobacter ferrooxydans</name>
    <dbReference type="NCBI Taxonomy" id="2901836"/>
    <lineage>
        <taxon>Bacteria</taxon>
        <taxon>Bacillati</taxon>
        <taxon>Bacillota</taxon>
        <taxon>Bacilli</taxon>
        <taxon>Bacillales</taxon>
        <taxon>Alicyclobacillaceae</taxon>
        <taxon>Fodinisporobacter</taxon>
    </lineage>
</organism>
<dbReference type="Gene3D" id="3.30.70.120">
    <property type="match status" value="1"/>
</dbReference>
<keyword evidence="5 6" id="KW-0472">Membrane</keyword>
<evidence type="ECO:0000259" key="7">
    <source>
        <dbReference type="Pfam" id="PF10035"/>
    </source>
</evidence>
<protein>
    <submittedName>
        <fullName evidence="8">YitT family protein</fullName>
    </submittedName>
</protein>
<dbReference type="Proteomes" id="UP000830167">
    <property type="component" value="Chromosome"/>
</dbReference>
<evidence type="ECO:0000256" key="6">
    <source>
        <dbReference type="SAM" id="Phobius"/>
    </source>
</evidence>
<dbReference type="InterPro" id="IPR015867">
    <property type="entry name" value="N-reg_PII/ATP_PRibTrfase_C"/>
</dbReference>
<evidence type="ECO:0000256" key="5">
    <source>
        <dbReference type="ARBA" id="ARBA00023136"/>
    </source>
</evidence>
<dbReference type="PANTHER" id="PTHR33545">
    <property type="entry name" value="UPF0750 MEMBRANE PROTEIN YITT-RELATED"/>
    <property type="match status" value="1"/>
</dbReference>
<evidence type="ECO:0000313" key="9">
    <source>
        <dbReference type="Proteomes" id="UP000830167"/>
    </source>
</evidence>
<gene>
    <name evidence="8" type="ORF">LSG31_03730</name>
</gene>
<dbReference type="InterPro" id="IPR051461">
    <property type="entry name" value="UPF0750_membrane"/>
</dbReference>
<feature type="transmembrane region" description="Helical" evidence="6">
    <location>
        <begin position="133"/>
        <end position="153"/>
    </location>
</feature>
<feature type="transmembrane region" description="Helical" evidence="6">
    <location>
        <begin position="89"/>
        <end position="112"/>
    </location>
</feature>
<evidence type="ECO:0000256" key="2">
    <source>
        <dbReference type="ARBA" id="ARBA00022475"/>
    </source>
</evidence>